<protein>
    <submittedName>
        <fullName evidence="1">Uncharacterized protein</fullName>
    </submittedName>
</protein>
<dbReference type="EMBL" id="JAUSUV010000005">
    <property type="protein sequence ID" value="MDQ0417226.1"/>
    <property type="molecule type" value="Genomic_DNA"/>
</dbReference>
<proteinExistence type="predicted"/>
<gene>
    <name evidence="1" type="ORF">J2Z48_001398</name>
</gene>
<keyword evidence="2" id="KW-1185">Reference proteome</keyword>
<comment type="caution">
    <text evidence="1">The sequence shown here is derived from an EMBL/GenBank/DDBJ whole genome shotgun (WGS) entry which is preliminary data.</text>
</comment>
<dbReference type="AlphaFoldDB" id="A0AAJ1TM64"/>
<organism evidence="1 2">
    <name type="scientific">Croceifilum oryzae</name>
    <dbReference type="NCBI Taxonomy" id="1553429"/>
    <lineage>
        <taxon>Bacteria</taxon>
        <taxon>Bacillati</taxon>
        <taxon>Bacillota</taxon>
        <taxon>Bacilli</taxon>
        <taxon>Bacillales</taxon>
        <taxon>Thermoactinomycetaceae</taxon>
        <taxon>Croceifilum</taxon>
    </lineage>
</organism>
<dbReference type="Proteomes" id="UP001238450">
    <property type="component" value="Unassembled WGS sequence"/>
</dbReference>
<accession>A0AAJ1TM64</accession>
<reference evidence="1 2" key="1">
    <citation type="submission" date="2023-07" db="EMBL/GenBank/DDBJ databases">
        <title>Genomic Encyclopedia of Type Strains, Phase IV (KMG-IV): sequencing the most valuable type-strain genomes for metagenomic binning, comparative biology and taxonomic classification.</title>
        <authorList>
            <person name="Goeker M."/>
        </authorList>
    </citation>
    <scope>NUCLEOTIDE SEQUENCE [LARGE SCALE GENOMIC DNA]</scope>
    <source>
        <strain evidence="1 2">DSM 46876</strain>
    </source>
</reference>
<name>A0AAJ1TM64_9BACL</name>
<sequence>MYTNQIKRTLLITLIQTQLLYGVIPGADTLPLIHF</sequence>
<evidence type="ECO:0000313" key="2">
    <source>
        <dbReference type="Proteomes" id="UP001238450"/>
    </source>
</evidence>
<evidence type="ECO:0000313" key="1">
    <source>
        <dbReference type="EMBL" id="MDQ0417226.1"/>
    </source>
</evidence>